<dbReference type="Proteomes" id="UP000181917">
    <property type="component" value="Unassembled WGS sequence"/>
</dbReference>
<sequence>MNVEQTNESDHSELVILDAGPVLNFMGRKDTTDLYLKTLKNMTDSILIPDAVVDEVEHKSDKDDRFKTCHKKLLTVIGGKHIVALSTPPRNKDDEYEFHWTWVMNNCPQEMLSSSKNRGEMVLVAHARVFRAQGRDVVAMIDDQDAAALARRAGIPTFNTVQLFQESVVWGVIPDKAELKRLYGLVQEKDDGLLPFKLTPLKEEFSNT</sequence>
<organism evidence="1 2">
    <name type="scientific">Crystallibacter crystallopoietes</name>
    <dbReference type="NCBI Taxonomy" id="37928"/>
    <lineage>
        <taxon>Bacteria</taxon>
        <taxon>Bacillati</taxon>
        <taxon>Actinomycetota</taxon>
        <taxon>Actinomycetes</taxon>
        <taxon>Micrococcales</taxon>
        <taxon>Micrococcaceae</taxon>
        <taxon>Crystallibacter</taxon>
    </lineage>
</organism>
<dbReference type="EMBL" id="FNKH01000003">
    <property type="protein sequence ID" value="SDR30514.1"/>
    <property type="molecule type" value="Genomic_DNA"/>
</dbReference>
<evidence type="ECO:0000313" key="2">
    <source>
        <dbReference type="Proteomes" id="UP000181917"/>
    </source>
</evidence>
<keyword evidence="2" id="KW-1185">Reference proteome</keyword>
<evidence type="ECO:0000313" key="1">
    <source>
        <dbReference type="EMBL" id="SDR30514.1"/>
    </source>
</evidence>
<gene>
    <name evidence="1" type="ORF">SAMN04489742_4809</name>
</gene>
<dbReference type="STRING" id="37928.SAMN04489742_4809"/>
<evidence type="ECO:0008006" key="3">
    <source>
        <dbReference type="Google" id="ProtNLM"/>
    </source>
</evidence>
<dbReference type="AlphaFoldDB" id="A0A1H1HYJ1"/>
<protein>
    <recommendedName>
        <fullName evidence="3">PIN domain-containing protein</fullName>
    </recommendedName>
</protein>
<accession>A0A1H1HYJ1</accession>
<name>A0A1H1HYJ1_9MICC</name>
<reference evidence="1 2" key="1">
    <citation type="submission" date="2016-10" db="EMBL/GenBank/DDBJ databases">
        <authorList>
            <person name="de Groot N.N."/>
        </authorList>
    </citation>
    <scope>NUCLEOTIDE SEQUENCE [LARGE SCALE GENOMIC DNA]</scope>
    <source>
        <strain evidence="1 2">DSM 20117</strain>
    </source>
</reference>
<proteinExistence type="predicted"/>